<evidence type="ECO:0000313" key="3">
    <source>
        <dbReference type="EMBL" id="ROH89399.1"/>
    </source>
</evidence>
<dbReference type="InterPro" id="IPR015421">
    <property type="entry name" value="PyrdxlP-dep_Trfase_major"/>
</dbReference>
<dbReference type="InterPro" id="IPR006311">
    <property type="entry name" value="TAT_signal"/>
</dbReference>
<feature type="domain" description="Aminotransferase class V" evidence="2">
    <location>
        <begin position="72"/>
        <end position="359"/>
    </location>
</feature>
<keyword evidence="4" id="KW-1185">Reference proteome</keyword>
<dbReference type="InParanoid" id="A0A3N0V9L0"/>
<sequence>MISRRRLLALGGAGLAAASGGRLLQAGLVSESASAATPLPTPGDWPAVRREFAFAEAAAPKIPLNAANLTPPLRRVQQAYAEASSRLAADVSFHHRALFLQTELARLRGLLAQHLGLADGRDVALVRNTSEANATVVNGFDFAPDDEVVLWDHNHHTNNRSWGYRRARRPFVCKVVQLPEQPRSEQALIEPFLAALTPRTRVVSFSELSNISGLRLPAAALCKAIHAARPEVFVHVDGAQTWGAIALDLRAMDCDSYSSSAHKWLMGPRELGILYLRPERAEQLQPHTVGYDYEFNYPEAGLPKGAARFECLGQRNDALFPALSAALEFHLALGPAAIEARIHALGKSLRQQLRAAGFELRTPEDERYALGISVVKMPEPAKAVAAFRNLYEQHGLYAAYVHDNQVLCDVPVPTEGEPPLAIRLCSHVYNSEADLVAAAEALRSS</sequence>
<protein>
    <submittedName>
        <fullName evidence="3">Aminotransferase class V-fold PLP-dependent enzyme</fullName>
    </submittedName>
</protein>
<evidence type="ECO:0000256" key="1">
    <source>
        <dbReference type="ARBA" id="ARBA00022898"/>
    </source>
</evidence>
<gene>
    <name evidence="3" type="ORF">ED208_09650</name>
</gene>
<name>A0A3N0V9L0_9GAMM</name>
<dbReference type="Pfam" id="PF00266">
    <property type="entry name" value="Aminotran_5"/>
    <property type="match status" value="1"/>
</dbReference>
<dbReference type="GO" id="GO:0008483">
    <property type="term" value="F:transaminase activity"/>
    <property type="evidence" value="ECO:0007669"/>
    <property type="project" value="UniProtKB-KW"/>
</dbReference>
<dbReference type="Gene3D" id="3.90.1150.10">
    <property type="entry name" value="Aspartate Aminotransferase, domain 1"/>
    <property type="match status" value="1"/>
</dbReference>
<dbReference type="InterPro" id="IPR000192">
    <property type="entry name" value="Aminotrans_V_dom"/>
</dbReference>
<dbReference type="EMBL" id="RJVO01000004">
    <property type="protein sequence ID" value="ROH89399.1"/>
    <property type="molecule type" value="Genomic_DNA"/>
</dbReference>
<keyword evidence="3" id="KW-0032">Aminotransferase</keyword>
<organism evidence="3 4">
    <name type="scientific">Stagnimonas aquatica</name>
    <dbReference type="NCBI Taxonomy" id="2689987"/>
    <lineage>
        <taxon>Bacteria</taxon>
        <taxon>Pseudomonadati</taxon>
        <taxon>Pseudomonadota</taxon>
        <taxon>Gammaproteobacteria</taxon>
        <taxon>Nevskiales</taxon>
        <taxon>Nevskiaceae</taxon>
        <taxon>Stagnimonas</taxon>
    </lineage>
</organism>
<dbReference type="InterPro" id="IPR015422">
    <property type="entry name" value="PyrdxlP-dep_Trfase_small"/>
</dbReference>
<dbReference type="InterPro" id="IPR015424">
    <property type="entry name" value="PyrdxlP-dep_Trfase"/>
</dbReference>
<dbReference type="SUPFAM" id="SSF53383">
    <property type="entry name" value="PLP-dependent transferases"/>
    <property type="match status" value="1"/>
</dbReference>
<dbReference type="AlphaFoldDB" id="A0A3N0V9L0"/>
<dbReference type="PANTHER" id="PTHR43092:SF6">
    <property type="entry name" value="BLR1280 PROTEIN"/>
    <property type="match status" value="1"/>
</dbReference>
<comment type="caution">
    <text evidence="3">The sequence shown here is derived from an EMBL/GenBank/DDBJ whole genome shotgun (WGS) entry which is preliminary data.</text>
</comment>
<dbReference type="RefSeq" id="WP_123211696.1">
    <property type="nucleotide sequence ID" value="NZ_RJVO01000004.1"/>
</dbReference>
<evidence type="ECO:0000313" key="4">
    <source>
        <dbReference type="Proteomes" id="UP000282106"/>
    </source>
</evidence>
<proteinExistence type="predicted"/>
<dbReference type="PANTHER" id="PTHR43092">
    <property type="entry name" value="L-CYSTEINE DESULFHYDRASE"/>
    <property type="match status" value="1"/>
</dbReference>
<evidence type="ECO:0000259" key="2">
    <source>
        <dbReference type="Pfam" id="PF00266"/>
    </source>
</evidence>
<keyword evidence="3" id="KW-0808">Transferase</keyword>
<accession>A0A3N0V9L0</accession>
<dbReference type="PROSITE" id="PS51318">
    <property type="entry name" value="TAT"/>
    <property type="match status" value="1"/>
</dbReference>
<dbReference type="Gene3D" id="3.40.640.10">
    <property type="entry name" value="Type I PLP-dependent aspartate aminotransferase-like (Major domain)"/>
    <property type="match status" value="1"/>
</dbReference>
<dbReference type="Proteomes" id="UP000282106">
    <property type="component" value="Unassembled WGS sequence"/>
</dbReference>
<reference evidence="3 4" key="1">
    <citation type="submission" date="2018-10" db="EMBL/GenBank/DDBJ databases">
        <authorList>
            <person name="Chen W.-M."/>
        </authorList>
    </citation>
    <scope>NUCLEOTIDE SEQUENCE [LARGE SCALE GENOMIC DNA]</scope>
    <source>
        <strain evidence="3 4">THS-13</strain>
    </source>
</reference>
<keyword evidence="1" id="KW-0663">Pyridoxal phosphate</keyword>